<protein>
    <recommendedName>
        <fullName evidence="7">Gypsy retrotransposon integrase-like protein 1</fullName>
    </recommendedName>
</protein>
<dbReference type="FunFam" id="3.10.20.370:FF:000001">
    <property type="entry name" value="Retrovirus-related Pol polyprotein from transposon 17.6-like protein"/>
    <property type="match status" value="1"/>
</dbReference>
<dbReference type="Ensembl" id="ENSNMLT00000041059.1">
    <property type="protein sequence ID" value="ENSNMLP00000036857.1"/>
    <property type="gene ID" value="ENSNMLG00000022845.1"/>
</dbReference>
<keyword evidence="3" id="KW-0540">Nuclease</keyword>
<evidence type="ECO:0000256" key="6">
    <source>
        <dbReference type="ARBA" id="ARBA00022918"/>
    </source>
</evidence>
<organism evidence="10 11">
    <name type="scientific">Neogobius melanostomus</name>
    <name type="common">round goby</name>
    <dbReference type="NCBI Taxonomy" id="47308"/>
    <lineage>
        <taxon>Eukaryota</taxon>
        <taxon>Metazoa</taxon>
        <taxon>Chordata</taxon>
        <taxon>Craniata</taxon>
        <taxon>Vertebrata</taxon>
        <taxon>Euteleostomi</taxon>
        <taxon>Actinopterygii</taxon>
        <taxon>Neopterygii</taxon>
        <taxon>Teleostei</taxon>
        <taxon>Neoteleostei</taxon>
        <taxon>Acanthomorphata</taxon>
        <taxon>Gobiaria</taxon>
        <taxon>Gobiiformes</taxon>
        <taxon>Gobioidei</taxon>
        <taxon>Gobiidae</taxon>
        <taxon>Benthophilinae</taxon>
        <taxon>Neogobiini</taxon>
        <taxon>Neogobius</taxon>
    </lineage>
</organism>
<dbReference type="Gene3D" id="3.10.20.370">
    <property type="match status" value="1"/>
</dbReference>
<evidence type="ECO:0000313" key="11">
    <source>
        <dbReference type="Proteomes" id="UP000694523"/>
    </source>
</evidence>
<feature type="domain" description="Integrase zinc-binding" evidence="9">
    <location>
        <begin position="257"/>
        <end position="311"/>
    </location>
</feature>
<dbReference type="Pfam" id="PF17921">
    <property type="entry name" value="Integrase_H2C2"/>
    <property type="match status" value="1"/>
</dbReference>
<feature type="domain" description="Reverse transcriptase RNase H-like" evidence="8">
    <location>
        <begin position="44"/>
        <end position="145"/>
    </location>
</feature>
<dbReference type="PANTHER" id="PTHR37984">
    <property type="entry name" value="PROTEIN CBG26694"/>
    <property type="match status" value="1"/>
</dbReference>
<dbReference type="AlphaFoldDB" id="A0A8C6UJ08"/>
<dbReference type="InterPro" id="IPR043502">
    <property type="entry name" value="DNA/RNA_pol_sf"/>
</dbReference>
<accession>A0A8C6UJ08</accession>
<dbReference type="Gene3D" id="1.10.340.70">
    <property type="match status" value="1"/>
</dbReference>
<evidence type="ECO:0000256" key="4">
    <source>
        <dbReference type="ARBA" id="ARBA00022759"/>
    </source>
</evidence>
<keyword evidence="6" id="KW-0695">RNA-directed DNA polymerase</keyword>
<reference evidence="10" key="1">
    <citation type="submission" date="2025-08" db="UniProtKB">
        <authorList>
            <consortium name="Ensembl"/>
        </authorList>
    </citation>
    <scope>IDENTIFICATION</scope>
</reference>
<keyword evidence="1" id="KW-0808">Transferase</keyword>
<dbReference type="InterPro" id="IPR041588">
    <property type="entry name" value="Integrase_H2C2"/>
</dbReference>
<reference evidence="10" key="2">
    <citation type="submission" date="2025-09" db="UniProtKB">
        <authorList>
            <consortium name="Ensembl"/>
        </authorList>
    </citation>
    <scope>IDENTIFICATION</scope>
</reference>
<dbReference type="InterPro" id="IPR041373">
    <property type="entry name" value="RT_RNaseH"/>
</dbReference>
<keyword evidence="2" id="KW-0548">Nucleotidyltransferase</keyword>
<keyword evidence="4" id="KW-0255">Endonuclease</keyword>
<keyword evidence="5" id="KW-0378">Hydrolase</keyword>
<dbReference type="Proteomes" id="UP000694523">
    <property type="component" value="Unplaced"/>
</dbReference>
<evidence type="ECO:0000259" key="8">
    <source>
        <dbReference type="Pfam" id="PF17917"/>
    </source>
</evidence>
<proteinExistence type="predicted"/>
<evidence type="ECO:0000256" key="5">
    <source>
        <dbReference type="ARBA" id="ARBA00022801"/>
    </source>
</evidence>
<dbReference type="PANTHER" id="PTHR37984:SF7">
    <property type="entry name" value="INTEGRASE CATALYTIC DOMAIN-CONTAINING PROTEIN"/>
    <property type="match status" value="1"/>
</dbReference>
<evidence type="ECO:0000256" key="1">
    <source>
        <dbReference type="ARBA" id="ARBA00022679"/>
    </source>
</evidence>
<evidence type="ECO:0000259" key="9">
    <source>
        <dbReference type="Pfam" id="PF17921"/>
    </source>
</evidence>
<evidence type="ECO:0000256" key="2">
    <source>
        <dbReference type="ARBA" id="ARBA00022695"/>
    </source>
</evidence>
<evidence type="ECO:0000256" key="3">
    <source>
        <dbReference type="ARBA" id="ARBA00022722"/>
    </source>
</evidence>
<sequence>MSAPLRILLRQDAQFEWDQAHEQAFQKIKETLTAEPGPVLAYFDPQKEVTLQVDASKNGLGATIMQNGKPVAYASKLLNTTEQNYAQIEKELYAVLYGCKRFHDYIYGRHITVESDHKPLESILRKPFALAPPRLQRMLLALQKYSITLIHKPGKEIPVADTLSRKSMEDSDSSLAEAMATQVHTIVKAAPVSAERLEDIKAATAQDEQLSALKRIIQSGWPETRRECPTLVIEYWNHRDEITEADGLLLKGERIIIPLALRQDMLQRIHTGHFGVEKSKHRARDIMFWPGMSKQIDETVMNCDVCQTHRSSNQKEPMLPQEIPENPWQTVGTDLLSWNSENYIVICDYLSRYFELERLPNITTAA</sequence>
<dbReference type="FunFam" id="1.10.340.70:FF:000003">
    <property type="entry name" value="Protein CBG25708"/>
    <property type="match status" value="1"/>
</dbReference>
<name>A0A8C6UJ08_9GOBI</name>
<keyword evidence="11" id="KW-1185">Reference proteome</keyword>
<dbReference type="SUPFAM" id="SSF56672">
    <property type="entry name" value="DNA/RNA polymerases"/>
    <property type="match status" value="1"/>
</dbReference>
<evidence type="ECO:0000313" key="10">
    <source>
        <dbReference type="Ensembl" id="ENSNMLP00000036857.1"/>
    </source>
</evidence>
<dbReference type="CDD" id="cd09274">
    <property type="entry name" value="RNase_HI_RT_Ty3"/>
    <property type="match status" value="1"/>
</dbReference>
<dbReference type="Pfam" id="PF17917">
    <property type="entry name" value="RT_RNaseH"/>
    <property type="match status" value="1"/>
</dbReference>
<evidence type="ECO:0000256" key="7">
    <source>
        <dbReference type="ARBA" id="ARBA00039658"/>
    </source>
</evidence>
<dbReference type="InterPro" id="IPR050951">
    <property type="entry name" value="Retrovirus_Pol_polyprotein"/>
</dbReference>